<dbReference type="GeneID" id="61187076"/>
<keyword evidence="4 6" id="KW-0472">Membrane</keyword>
<dbReference type="PANTHER" id="PTHR43077">
    <property type="entry name" value="TRANSPORT PERMEASE YVFS-RELATED"/>
    <property type="match status" value="1"/>
</dbReference>
<dbReference type="AlphaFoldDB" id="A0AAE6IJS8"/>
<dbReference type="Proteomes" id="UP000321332">
    <property type="component" value="Chromosome"/>
</dbReference>
<dbReference type="Gene3D" id="1.10.287.950">
    <property type="entry name" value="Methyl-accepting chemotaxis protein"/>
    <property type="match status" value="2"/>
</dbReference>
<dbReference type="InterPro" id="IPR023908">
    <property type="entry name" value="xxxLxxG_rpt"/>
</dbReference>
<dbReference type="InterPro" id="IPR013525">
    <property type="entry name" value="ABC2_TM"/>
</dbReference>
<dbReference type="Gene3D" id="3.40.1710.10">
    <property type="entry name" value="abc type-2 transporter like domain"/>
    <property type="match status" value="1"/>
</dbReference>
<dbReference type="OMA" id="FWDPYGR"/>
<feature type="compositionally biased region" description="Polar residues" evidence="5">
    <location>
        <begin position="696"/>
        <end position="712"/>
    </location>
</feature>
<accession>A0AAE6IJS8</accession>
<dbReference type="InterPro" id="IPR017500">
    <property type="entry name" value="Phage_infect_YhgE_N"/>
</dbReference>
<evidence type="ECO:0000313" key="9">
    <source>
        <dbReference type="Proteomes" id="UP000321332"/>
    </source>
</evidence>
<feature type="transmembrane region" description="Helical" evidence="6">
    <location>
        <begin position="827"/>
        <end position="846"/>
    </location>
</feature>
<dbReference type="GO" id="GO:0140359">
    <property type="term" value="F:ABC-type transporter activity"/>
    <property type="evidence" value="ECO:0007669"/>
    <property type="project" value="InterPro"/>
</dbReference>
<feature type="transmembrane region" description="Helical" evidence="6">
    <location>
        <begin position="12"/>
        <end position="34"/>
    </location>
</feature>
<evidence type="ECO:0000256" key="1">
    <source>
        <dbReference type="ARBA" id="ARBA00004141"/>
    </source>
</evidence>
<feature type="transmembrane region" description="Helical" evidence="6">
    <location>
        <begin position="727"/>
        <end position="747"/>
    </location>
</feature>
<evidence type="ECO:0000256" key="3">
    <source>
        <dbReference type="ARBA" id="ARBA00022989"/>
    </source>
</evidence>
<dbReference type="Pfam" id="PF12698">
    <property type="entry name" value="ABC2_membrane_3"/>
    <property type="match status" value="1"/>
</dbReference>
<reference evidence="8 9" key="1">
    <citation type="submission" date="2019-06" db="EMBL/GenBank/DDBJ databases">
        <title>Genome analyses of bacteria isolated from kimchi.</title>
        <authorList>
            <person name="Lee S."/>
            <person name="Ahn S."/>
            <person name="Roh S."/>
        </authorList>
    </citation>
    <scope>NUCLEOTIDE SEQUENCE [LARGE SCALE GENOMIC DNA]</scope>
    <source>
        <strain evidence="8 9">CBA3620</strain>
    </source>
</reference>
<feature type="transmembrane region" description="Helical" evidence="6">
    <location>
        <begin position="797"/>
        <end position="820"/>
    </location>
</feature>
<feature type="transmembrane region" description="Helical" evidence="6">
    <location>
        <begin position="883"/>
        <end position="903"/>
    </location>
</feature>
<keyword evidence="2 6" id="KW-0812">Transmembrane</keyword>
<sequence>MLGIEWQKIWRNKFMVIVLIAVMLVPSLYALGFLKSMWDPYGEIKNLPVAVINEDQSVKYNGKTLAVGEQLKHNLENSNTMKFSFPSQKVANKGLSDGKYYMVLTIPKSFSENATTLLDEHPKKMSLHYSTSLGHSFIAGQLSKTGAESIARTISKQITQNYAEAMFQQMQALGGGFSTAAKGNQQLAAGSQKIQNGNDKIATNLQVLATSSLKFSDGSNTLTQGLGQYFSGVSQAQKGSAKIATGLNKLSEKMPSLNTGVSQLYTGSTNLESGLNQYTTGIDKVNNGASALNQGAQKLVTGSTAVNSSVEKLSHGSNDLNTGVIQYTDGTTTAFKASEKISSGLTQMNSALNDAGSKNKIQQLQAGLTSFKTGLDQLKAAVNSSSNNQHAGEINQLTSSMANLAGNITTINQYMTGTQAKLNTVAKEQHLSDQQTTAISNAILPTGVVTSALKEATNNLSTLQTRLQTLGTADENSKQVQNGVNRLVDSYGTGAETTTVYGGINSLIGSVQQAGDRTNKLATGATQLTTGLSQLDQKSNQLVNGATQLTNGLTQLNANMPTLTNGINALATGSSQLNTGTRVLSSNGKQLNTGSQKLTNGLSSLNTNMPVMHSAISQLASGSNQATAGLGQLTNHSNQLLSGSQKLTQGATQLSDGSNKLASGSQKLGDGISQVADGNSLLANKLRQAGGKVSATKATPQTYEQLANPTTTKHSEKDTVPNNGTGMAPYILSLSLFIGAVSFNLMYDLVTPLKYPKKVMSWWASKMAVVYPFAFLQGALMYLVSVVIVGLKPVNYATTFGIIIMTSFAFVTIVTALNLWFGKVGSFLTMLLMIVQLGGSAGTYPIELSNHFFEVVHPYLPMTYSVSALRQSLMIGHSATADVLVLLGMFVVFTLIIISFYMMKKRKLKKINYAHS</sequence>
<organism evidence="8 9">
    <name type="scientific">Leuconostoc carnosum</name>
    <dbReference type="NCBI Taxonomy" id="1252"/>
    <lineage>
        <taxon>Bacteria</taxon>
        <taxon>Bacillati</taxon>
        <taxon>Bacillota</taxon>
        <taxon>Bacilli</taxon>
        <taxon>Lactobacillales</taxon>
        <taxon>Lactobacillaceae</taxon>
        <taxon>Leuconostoc</taxon>
    </lineage>
</organism>
<dbReference type="NCBIfam" id="TIGR03062">
    <property type="entry name" value="pip_yhgE_Cterm"/>
    <property type="match status" value="1"/>
</dbReference>
<gene>
    <name evidence="8" type="ORF">FGL89_04900</name>
</gene>
<evidence type="ECO:0000313" key="8">
    <source>
        <dbReference type="EMBL" id="QEA33503.1"/>
    </source>
</evidence>
<dbReference type="RefSeq" id="WP_014973550.1">
    <property type="nucleotide sequence ID" value="NZ_CP042374.1"/>
</dbReference>
<dbReference type="GO" id="GO:0016020">
    <property type="term" value="C:membrane"/>
    <property type="evidence" value="ECO:0007669"/>
    <property type="project" value="UniProtKB-SubCell"/>
</dbReference>
<dbReference type="NCBIfam" id="TIGR03061">
    <property type="entry name" value="pip_yhgE_Nterm"/>
    <property type="match status" value="1"/>
</dbReference>
<evidence type="ECO:0000256" key="2">
    <source>
        <dbReference type="ARBA" id="ARBA00022692"/>
    </source>
</evidence>
<evidence type="ECO:0000256" key="6">
    <source>
        <dbReference type="SAM" id="Phobius"/>
    </source>
</evidence>
<evidence type="ECO:0000256" key="4">
    <source>
        <dbReference type="ARBA" id="ARBA00023136"/>
    </source>
</evidence>
<keyword evidence="3 6" id="KW-1133">Transmembrane helix</keyword>
<dbReference type="NCBIfam" id="TIGR03057">
    <property type="entry name" value="xxxLxxG_by_4"/>
    <property type="match status" value="4"/>
</dbReference>
<proteinExistence type="predicted"/>
<dbReference type="PANTHER" id="PTHR43077:SF5">
    <property type="entry name" value="PHAGE INFECTION PROTEIN"/>
    <property type="match status" value="1"/>
</dbReference>
<evidence type="ECO:0000259" key="7">
    <source>
        <dbReference type="Pfam" id="PF12698"/>
    </source>
</evidence>
<feature type="domain" description="ABC-2 type transporter transmembrane" evidence="7">
    <location>
        <begin position="18"/>
        <end position="198"/>
    </location>
</feature>
<evidence type="ECO:0000256" key="5">
    <source>
        <dbReference type="SAM" id="MobiDB-lite"/>
    </source>
</evidence>
<feature type="region of interest" description="Disordered" evidence="5">
    <location>
        <begin position="645"/>
        <end position="665"/>
    </location>
</feature>
<dbReference type="EMBL" id="CP042374">
    <property type="protein sequence ID" value="QEA33503.1"/>
    <property type="molecule type" value="Genomic_DNA"/>
</dbReference>
<feature type="transmembrane region" description="Helical" evidence="6">
    <location>
        <begin position="768"/>
        <end position="791"/>
    </location>
</feature>
<dbReference type="InterPro" id="IPR051328">
    <property type="entry name" value="T7SS_ABC-Transporter"/>
</dbReference>
<comment type="subcellular location">
    <subcellularLocation>
        <location evidence="1">Membrane</location>
        <topology evidence="1">Multi-pass membrane protein</topology>
    </subcellularLocation>
</comment>
<dbReference type="InterPro" id="IPR017501">
    <property type="entry name" value="Phage_infect_YhgE_C"/>
</dbReference>
<name>A0AAE6IJS8_LEUCA</name>
<feature type="region of interest" description="Disordered" evidence="5">
    <location>
        <begin position="692"/>
        <end position="720"/>
    </location>
</feature>
<protein>
    <submittedName>
        <fullName evidence="8">YhgE/Pip domain-containing protein</fullName>
    </submittedName>
</protein>